<sequence>MTEGLNDLFLPKDYKDLLSSFRSDKNSMSIVFKKTDGLKAVTFLTLDGEPDHAVAETFIMGGKKEDATLEDLVSLYVIAEEADPHNKLTRVLKGVVLERVRQVRIELSRQLESVEFLIKHIITTDGRVDVSSGHP</sequence>
<evidence type="ECO:0000313" key="2">
    <source>
        <dbReference type="Proteomes" id="UP000034329"/>
    </source>
</evidence>
<proteinExistence type="predicted"/>
<dbReference type="AlphaFoldDB" id="A0A0G1MQK8"/>
<protein>
    <submittedName>
        <fullName evidence="1">Uncharacterized protein</fullName>
    </submittedName>
</protein>
<accession>A0A0G1MQK8</accession>
<gene>
    <name evidence="1" type="ORF">UX13_C0007G0005</name>
</gene>
<organism evidence="1 2">
    <name type="scientific">Candidatus Woesebacteria bacterium GW2011_GWB1_45_5</name>
    <dbReference type="NCBI Taxonomy" id="1618581"/>
    <lineage>
        <taxon>Bacteria</taxon>
        <taxon>Candidatus Woeseibacteriota</taxon>
    </lineage>
</organism>
<reference evidence="1 2" key="1">
    <citation type="journal article" date="2015" name="Nature">
        <title>rRNA introns, odd ribosomes, and small enigmatic genomes across a large radiation of phyla.</title>
        <authorList>
            <person name="Brown C.T."/>
            <person name="Hug L.A."/>
            <person name="Thomas B.C."/>
            <person name="Sharon I."/>
            <person name="Castelle C.J."/>
            <person name="Singh A."/>
            <person name="Wilkins M.J."/>
            <person name="Williams K.H."/>
            <person name="Banfield J.F."/>
        </authorList>
    </citation>
    <scope>NUCLEOTIDE SEQUENCE [LARGE SCALE GENOMIC DNA]</scope>
</reference>
<evidence type="ECO:0000313" key="1">
    <source>
        <dbReference type="EMBL" id="KKU10606.1"/>
    </source>
</evidence>
<dbReference type="Proteomes" id="UP000034329">
    <property type="component" value="Unassembled WGS sequence"/>
</dbReference>
<dbReference type="EMBL" id="LCLA01000007">
    <property type="protein sequence ID" value="KKU10606.1"/>
    <property type="molecule type" value="Genomic_DNA"/>
</dbReference>
<name>A0A0G1MQK8_9BACT</name>
<comment type="caution">
    <text evidence="1">The sequence shown here is derived from an EMBL/GenBank/DDBJ whole genome shotgun (WGS) entry which is preliminary data.</text>
</comment>